<keyword evidence="2" id="KW-1185">Reference proteome</keyword>
<evidence type="ECO:0000313" key="1">
    <source>
        <dbReference type="EMBL" id="BCR03353.1"/>
    </source>
</evidence>
<gene>
    <name evidence="1" type="ORF">DESUT3_04220</name>
</gene>
<dbReference type="Proteomes" id="UP001319827">
    <property type="component" value="Chromosome"/>
</dbReference>
<accession>A0ABM8HM91</accession>
<protein>
    <submittedName>
        <fullName evidence="1">Uncharacterized protein</fullName>
    </submittedName>
</protein>
<evidence type="ECO:0000313" key="2">
    <source>
        <dbReference type="Proteomes" id="UP001319827"/>
    </source>
</evidence>
<organism evidence="1 2">
    <name type="scientific">Desulfuromonas versatilis</name>
    <dbReference type="NCBI Taxonomy" id="2802975"/>
    <lineage>
        <taxon>Bacteria</taxon>
        <taxon>Pseudomonadati</taxon>
        <taxon>Thermodesulfobacteriota</taxon>
        <taxon>Desulfuromonadia</taxon>
        <taxon>Desulfuromonadales</taxon>
        <taxon>Desulfuromonadaceae</taxon>
        <taxon>Desulfuromonas</taxon>
    </lineage>
</organism>
<proteinExistence type="predicted"/>
<name>A0ABM8HM91_9BACT</name>
<dbReference type="EMBL" id="AP024355">
    <property type="protein sequence ID" value="BCR03353.1"/>
    <property type="molecule type" value="Genomic_DNA"/>
</dbReference>
<sequence length="102" mass="10644">MRERLIAANLWNRENAENPGQSITAAWLVLARLGAAYRYGGKTQDGRFEYLIVNPQGGTLLASGKGISIPEAMCEAALAACGSLAPGAVPAGPGAEKPRLVH</sequence>
<reference evidence="1 2" key="2">
    <citation type="journal article" date="2021" name="Int. J. Syst. Evol. Microbiol.">
        <title>Isolation and Polyphasic Characterization of Desulfuromonas versatilis sp. Nov., an Electrogenic Bacteria Capable of Versatile Metabolism Isolated from a Graphene Oxide-Reducing Enrichment Culture.</title>
        <authorList>
            <person name="Xie L."/>
            <person name="Yoshida N."/>
            <person name="Ishii S."/>
            <person name="Meng L."/>
        </authorList>
    </citation>
    <scope>NUCLEOTIDE SEQUENCE [LARGE SCALE GENOMIC DNA]</scope>
    <source>
        <strain evidence="1 2">NIT-T3</strain>
    </source>
</reference>
<dbReference type="RefSeq" id="WP_221250831.1">
    <property type="nucleotide sequence ID" value="NZ_AP024355.1"/>
</dbReference>
<reference evidence="1 2" key="1">
    <citation type="journal article" date="2016" name="C (Basel)">
        <title>Selective Growth of and Electricity Production by Marine Exoelectrogenic Bacteria in Self-Aggregated Hydrogel of Microbially Reduced Graphene Oxide.</title>
        <authorList>
            <person name="Yoshida N."/>
            <person name="Goto Y."/>
            <person name="Miyata Y."/>
        </authorList>
    </citation>
    <scope>NUCLEOTIDE SEQUENCE [LARGE SCALE GENOMIC DNA]</scope>
    <source>
        <strain evidence="1 2">NIT-T3</strain>
    </source>
</reference>